<evidence type="ECO:0000256" key="11">
    <source>
        <dbReference type="ARBA" id="ARBA00048044"/>
    </source>
</evidence>
<accession>A0ABV0WEZ8</accession>
<evidence type="ECO:0000256" key="4">
    <source>
        <dbReference type="ARBA" id="ARBA00022723"/>
    </source>
</evidence>
<feature type="transmembrane region" description="Helical" evidence="12">
    <location>
        <begin position="131"/>
        <end position="152"/>
    </location>
</feature>
<evidence type="ECO:0000256" key="10">
    <source>
        <dbReference type="ARBA" id="ARBA00044501"/>
    </source>
</evidence>
<feature type="non-terminal residue" evidence="13">
    <location>
        <position position="1"/>
    </location>
</feature>
<evidence type="ECO:0000256" key="2">
    <source>
        <dbReference type="ARBA" id="ARBA00004141"/>
    </source>
</evidence>
<dbReference type="Pfam" id="PF02628">
    <property type="entry name" value="COX15-CtaA"/>
    <property type="match status" value="1"/>
</dbReference>
<proteinExistence type="predicted"/>
<evidence type="ECO:0000313" key="13">
    <source>
        <dbReference type="EMBL" id="MEQ2268069.1"/>
    </source>
</evidence>
<keyword evidence="9 12" id="KW-0472">Membrane</keyword>
<feature type="transmembrane region" description="Helical" evidence="12">
    <location>
        <begin position="90"/>
        <end position="108"/>
    </location>
</feature>
<comment type="caution">
    <text evidence="13">The sequence shown here is derived from an EMBL/GenBank/DDBJ whole genome shotgun (WGS) entry which is preliminary data.</text>
</comment>
<dbReference type="InterPro" id="IPR023754">
    <property type="entry name" value="HemeA_Synthase_type2"/>
</dbReference>
<keyword evidence="4" id="KW-0479">Metal-binding</keyword>
<sequence>LTESGLSMVDWHLVREMKPPQSESEWEAEFSKYKQFPDLNHEMTLPEFKFIFYMEWGHRMWGRLVGLAYILPTVYFWRKGYFNRSLKGKVLGLCGFVVFQGLLGWYMVKSGLEEKPESHDVPRVSQYRLCAHLGSALVLYSASLWTGLNLLLPAHKMADTRCLMQLRRFAKGTGGLVFLTALSGDTYSKNVTGKS</sequence>
<evidence type="ECO:0000256" key="5">
    <source>
        <dbReference type="ARBA" id="ARBA00022989"/>
    </source>
</evidence>
<name>A0ABV0WEZ8_9TELE</name>
<dbReference type="Proteomes" id="UP001444071">
    <property type="component" value="Unassembled WGS sequence"/>
</dbReference>
<reference evidence="13 14" key="1">
    <citation type="submission" date="2021-06" db="EMBL/GenBank/DDBJ databases">
        <authorList>
            <person name="Palmer J.M."/>
        </authorList>
    </citation>
    <scope>NUCLEOTIDE SEQUENCE [LARGE SCALE GENOMIC DNA]</scope>
    <source>
        <strain evidence="13 14">XR_2019</strain>
        <tissue evidence="13">Muscle</tissue>
    </source>
</reference>
<evidence type="ECO:0000256" key="12">
    <source>
        <dbReference type="SAM" id="Phobius"/>
    </source>
</evidence>
<evidence type="ECO:0000256" key="8">
    <source>
        <dbReference type="ARBA" id="ARBA00023133"/>
    </source>
</evidence>
<dbReference type="EMBL" id="JAHRIM010044675">
    <property type="protein sequence ID" value="MEQ2268069.1"/>
    <property type="molecule type" value="Genomic_DNA"/>
</dbReference>
<evidence type="ECO:0000256" key="3">
    <source>
        <dbReference type="ARBA" id="ARBA00022692"/>
    </source>
</evidence>
<evidence type="ECO:0000313" key="14">
    <source>
        <dbReference type="Proteomes" id="UP001444071"/>
    </source>
</evidence>
<keyword evidence="8" id="KW-0350">Heme biosynthesis</keyword>
<organism evidence="13 14">
    <name type="scientific">Xenotaenia resolanae</name>
    <dbReference type="NCBI Taxonomy" id="208358"/>
    <lineage>
        <taxon>Eukaryota</taxon>
        <taxon>Metazoa</taxon>
        <taxon>Chordata</taxon>
        <taxon>Craniata</taxon>
        <taxon>Vertebrata</taxon>
        <taxon>Euteleostomi</taxon>
        <taxon>Actinopterygii</taxon>
        <taxon>Neopterygii</taxon>
        <taxon>Teleostei</taxon>
        <taxon>Neoteleostei</taxon>
        <taxon>Acanthomorphata</taxon>
        <taxon>Ovalentaria</taxon>
        <taxon>Atherinomorphae</taxon>
        <taxon>Cyprinodontiformes</taxon>
        <taxon>Goodeidae</taxon>
        <taxon>Xenotaenia</taxon>
    </lineage>
</organism>
<dbReference type="PANTHER" id="PTHR23289:SF2">
    <property type="entry name" value="CYTOCHROME C OXIDASE ASSEMBLY PROTEIN COX15 HOMOLOG"/>
    <property type="match status" value="1"/>
</dbReference>
<protein>
    <submittedName>
        <fullName evidence="13">Cytochrome c oxidase assembly protein cox15</fullName>
    </submittedName>
</protein>
<comment type="subcellular location">
    <subcellularLocation>
        <location evidence="2">Membrane</location>
        <topology evidence="2">Multi-pass membrane protein</topology>
    </subcellularLocation>
</comment>
<keyword evidence="5 12" id="KW-1133">Transmembrane helix</keyword>
<evidence type="ECO:0000256" key="1">
    <source>
        <dbReference type="ARBA" id="ARBA00001970"/>
    </source>
</evidence>
<keyword evidence="6" id="KW-0560">Oxidoreductase</keyword>
<dbReference type="InterPro" id="IPR003780">
    <property type="entry name" value="COX15/CtaA_fam"/>
</dbReference>
<evidence type="ECO:0000256" key="7">
    <source>
        <dbReference type="ARBA" id="ARBA00023004"/>
    </source>
</evidence>
<dbReference type="PANTHER" id="PTHR23289">
    <property type="entry name" value="CYTOCHROME C OXIDASE ASSEMBLY PROTEIN COX15"/>
    <property type="match status" value="1"/>
</dbReference>
<comment type="pathway">
    <text evidence="10">Porphyrin-containing compound metabolism; heme A biosynthesis; heme A from heme O: step 1/1.</text>
</comment>
<keyword evidence="14" id="KW-1185">Reference proteome</keyword>
<gene>
    <name evidence="13" type="primary">COX15_1</name>
    <name evidence="13" type="ORF">XENORESO_014632</name>
</gene>
<evidence type="ECO:0000256" key="9">
    <source>
        <dbReference type="ARBA" id="ARBA00023136"/>
    </source>
</evidence>
<comment type="catalytic activity">
    <reaction evidence="11">
        <text>Fe(II)-heme o + 2 A + H2O = Fe(II)-heme a + 2 AH2</text>
        <dbReference type="Rhea" id="RHEA:63388"/>
        <dbReference type="ChEBI" id="CHEBI:13193"/>
        <dbReference type="ChEBI" id="CHEBI:15377"/>
        <dbReference type="ChEBI" id="CHEBI:17499"/>
        <dbReference type="ChEBI" id="CHEBI:60530"/>
        <dbReference type="ChEBI" id="CHEBI:61715"/>
        <dbReference type="EC" id="1.17.99.9"/>
    </reaction>
    <physiologicalReaction direction="left-to-right" evidence="11">
        <dbReference type="Rhea" id="RHEA:63389"/>
    </physiologicalReaction>
</comment>
<evidence type="ECO:0000256" key="6">
    <source>
        <dbReference type="ARBA" id="ARBA00023002"/>
    </source>
</evidence>
<comment type="cofactor">
    <cofactor evidence="1">
        <name>heme b</name>
        <dbReference type="ChEBI" id="CHEBI:60344"/>
    </cofactor>
</comment>
<feature type="transmembrane region" description="Helical" evidence="12">
    <location>
        <begin position="60"/>
        <end position="78"/>
    </location>
</feature>
<keyword evidence="7" id="KW-0408">Iron</keyword>
<keyword evidence="3 12" id="KW-0812">Transmembrane</keyword>